<proteinExistence type="predicted"/>
<keyword evidence="2" id="KW-1185">Reference proteome</keyword>
<evidence type="ECO:0000313" key="1">
    <source>
        <dbReference type="EMBL" id="GFH24536.1"/>
    </source>
</evidence>
<sequence length="134" mass="14406">MRADAALKQQRSRTLPLFRSMQTAYIHKCAAAEVPSHFQPGLTVKLRLLIEKGGFVIEAPGDGRAAVAVMSGPVFCWLQPVSLHVDVAVLWQRQSLKVIPLAQLYGALHALPNALQVQAAVGVPVQPPAPWGGL</sequence>
<feature type="non-terminal residue" evidence="1">
    <location>
        <position position="134"/>
    </location>
</feature>
<protein>
    <submittedName>
        <fullName evidence="1">Uncharacterized protein</fullName>
    </submittedName>
</protein>
<dbReference type="AlphaFoldDB" id="A0A699ZZX3"/>
<comment type="caution">
    <text evidence="1">The sequence shown here is derived from an EMBL/GenBank/DDBJ whole genome shotgun (WGS) entry which is preliminary data.</text>
</comment>
<gene>
    <name evidence="1" type="ORF">HaLaN_22349</name>
</gene>
<reference evidence="1 2" key="1">
    <citation type="submission" date="2020-02" db="EMBL/GenBank/DDBJ databases">
        <title>Draft genome sequence of Haematococcus lacustris strain NIES-144.</title>
        <authorList>
            <person name="Morimoto D."/>
            <person name="Nakagawa S."/>
            <person name="Yoshida T."/>
            <person name="Sawayama S."/>
        </authorList>
    </citation>
    <scope>NUCLEOTIDE SEQUENCE [LARGE SCALE GENOMIC DNA]</scope>
    <source>
        <strain evidence="1 2">NIES-144</strain>
    </source>
</reference>
<evidence type="ECO:0000313" key="2">
    <source>
        <dbReference type="Proteomes" id="UP000485058"/>
    </source>
</evidence>
<organism evidence="1 2">
    <name type="scientific">Haematococcus lacustris</name>
    <name type="common">Green alga</name>
    <name type="synonym">Haematococcus pluvialis</name>
    <dbReference type="NCBI Taxonomy" id="44745"/>
    <lineage>
        <taxon>Eukaryota</taxon>
        <taxon>Viridiplantae</taxon>
        <taxon>Chlorophyta</taxon>
        <taxon>core chlorophytes</taxon>
        <taxon>Chlorophyceae</taxon>
        <taxon>CS clade</taxon>
        <taxon>Chlamydomonadales</taxon>
        <taxon>Haematococcaceae</taxon>
        <taxon>Haematococcus</taxon>
    </lineage>
</organism>
<name>A0A699ZZX3_HAELA</name>
<feature type="non-terminal residue" evidence="1">
    <location>
        <position position="1"/>
    </location>
</feature>
<accession>A0A699ZZX3</accession>
<dbReference type="Proteomes" id="UP000485058">
    <property type="component" value="Unassembled WGS sequence"/>
</dbReference>
<dbReference type="EMBL" id="BLLF01002561">
    <property type="protein sequence ID" value="GFH24536.1"/>
    <property type="molecule type" value="Genomic_DNA"/>
</dbReference>